<keyword evidence="1" id="KW-0732">Signal</keyword>
<evidence type="ECO:0000256" key="1">
    <source>
        <dbReference type="SAM" id="SignalP"/>
    </source>
</evidence>
<proteinExistence type="predicted"/>
<dbReference type="EMBL" id="GHWJ01010055">
    <property type="protein sequence ID" value="NOV42792.1"/>
    <property type="molecule type" value="Transcribed_RNA"/>
</dbReference>
<organism evidence="2">
    <name type="scientific">Rhipicephalus microplus</name>
    <name type="common">Cattle tick</name>
    <name type="synonym">Boophilus microplus</name>
    <dbReference type="NCBI Taxonomy" id="6941"/>
    <lineage>
        <taxon>Eukaryota</taxon>
        <taxon>Metazoa</taxon>
        <taxon>Ecdysozoa</taxon>
        <taxon>Arthropoda</taxon>
        <taxon>Chelicerata</taxon>
        <taxon>Arachnida</taxon>
        <taxon>Acari</taxon>
        <taxon>Parasitiformes</taxon>
        <taxon>Ixodida</taxon>
        <taxon>Ixodoidea</taxon>
        <taxon>Ixodidae</taxon>
        <taxon>Rhipicephalinae</taxon>
        <taxon>Rhipicephalus</taxon>
        <taxon>Boophilus</taxon>
    </lineage>
</organism>
<feature type="signal peptide" evidence="1">
    <location>
        <begin position="1"/>
        <end position="17"/>
    </location>
</feature>
<sequence length="106" mass="11948">MYCLLTLPLLMLAVVQSVWRGGRGGVVLVSLLNWESIVFLLCCIACSQSGFQSRTKFLCIFLSKRLLRRFSKLTFIATSEANREKSTATKNAAVRLSLPRKSRVFM</sequence>
<reference evidence="2" key="1">
    <citation type="submission" date="2019-09" db="EMBL/GenBank/DDBJ databases">
        <title>Organ-specific transcriptomic study of the physiology of the cattle tick, Rhipicephalus microplus.</title>
        <authorList>
            <person name="Tirloni L."/>
            <person name="Braz G."/>
            <person name="Gandara A.C.P."/>
            <person name="Sabadin G.A."/>
            <person name="da Silva R.M."/>
            <person name="Guizzo M.G."/>
            <person name="Machado J.A."/>
            <person name="Costa E.P."/>
            <person name="Gomes H.F."/>
            <person name="Moraes J."/>
            <person name="Mota M.B.S."/>
            <person name="Mesquita R.D."/>
            <person name="Alvarenga P.H."/>
            <person name="Alves F."/>
            <person name="Seixas A."/>
            <person name="da Fonseca R.N."/>
            <person name="Fogaca A."/>
            <person name="Logullo C."/>
            <person name="Tanaka A."/>
            <person name="Daffre S."/>
            <person name="Termignoni C."/>
            <person name="Vaz I.S.Jr."/>
            <person name="Oliveira P.L."/>
            <person name="Ribeiro J.M."/>
        </authorList>
    </citation>
    <scope>NUCLEOTIDE SEQUENCE</scope>
    <source>
        <strain evidence="2">Porto Alegre</strain>
    </source>
</reference>
<evidence type="ECO:0000313" key="2">
    <source>
        <dbReference type="EMBL" id="NOV42792.1"/>
    </source>
</evidence>
<feature type="chain" id="PRO_5027085152" evidence="1">
    <location>
        <begin position="18"/>
        <end position="106"/>
    </location>
</feature>
<protein>
    <submittedName>
        <fullName evidence="2">Putative secreted protein</fullName>
    </submittedName>
</protein>
<dbReference type="AlphaFoldDB" id="A0A6M2D9L7"/>
<accession>A0A6M2D9L7</accession>
<name>A0A6M2D9L7_RHIMP</name>